<dbReference type="STRING" id="765420.OSCT_2468"/>
<protein>
    <submittedName>
        <fullName evidence="3">Glycosyl transferase, group 1</fullName>
    </submittedName>
</protein>
<dbReference type="Gene3D" id="3.40.50.2000">
    <property type="entry name" value="Glycogen Phosphorylase B"/>
    <property type="match status" value="2"/>
</dbReference>
<sequence length="386" mass="40193">MRIALLTGEYPPQPGGIGDYTQHLSSALADQGLDVAALTLREGRLVACRPDGGVDLLSAPGLSWSAWAWPKLHAAIRGWQPDWLHIQYQTGAYRMRAGINLLPHSLRMVGGAPKIAVTFHDLLLPYLFPKAGRVRVWVNQILARDADLVIATNAADAATLRGWGVPRLATIPIGSNIAVAPPPGYDRRAWRAGLGISDDAFVVAYFGLLSPSKGVDLLVEALAAAPPAQAWRLLIIGGAATAPPDVAFAAQLEHRIVQLGVAGQIIRTGHVESSAVSGHLLAADCVALPFHDGASLRRGSLLAALAHGCAVITTTPSEPSAHALLTAGPGAICIPVDDRAALGAALHQVAGDTSLRRALGQAGQAAVAGLGWPEIARAHRQVYGGG</sequence>
<feature type="domain" description="Glycosyltransferase subfamily 4-like N-terminal" evidence="2">
    <location>
        <begin position="15"/>
        <end position="174"/>
    </location>
</feature>
<evidence type="ECO:0000259" key="1">
    <source>
        <dbReference type="Pfam" id="PF00534"/>
    </source>
</evidence>
<feature type="domain" description="Glycosyl transferase family 1" evidence="1">
    <location>
        <begin position="186"/>
        <end position="364"/>
    </location>
</feature>
<evidence type="ECO:0000259" key="2">
    <source>
        <dbReference type="Pfam" id="PF13579"/>
    </source>
</evidence>
<dbReference type="Pfam" id="PF13579">
    <property type="entry name" value="Glyco_trans_4_4"/>
    <property type="match status" value="1"/>
</dbReference>
<dbReference type="Pfam" id="PF00534">
    <property type="entry name" value="Glycos_transf_1"/>
    <property type="match status" value="1"/>
</dbReference>
<proteinExistence type="predicted"/>
<dbReference type="HOGENOM" id="CLU_009583_41_0_0"/>
<dbReference type="InterPro" id="IPR001296">
    <property type="entry name" value="Glyco_trans_1"/>
</dbReference>
<dbReference type="InterPro" id="IPR028098">
    <property type="entry name" value="Glyco_trans_4-like_N"/>
</dbReference>
<dbReference type="SUPFAM" id="SSF53756">
    <property type="entry name" value="UDP-Glycosyltransferase/glycogen phosphorylase"/>
    <property type="match status" value="1"/>
</dbReference>
<comment type="caution">
    <text evidence="3">The sequence shown here is derived from an EMBL/GenBank/DDBJ whole genome shotgun (WGS) entry which is preliminary data.</text>
</comment>
<name>E1IGL7_9CHLR</name>
<organism evidence="3 4">
    <name type="scientific">Oscillochloris trichoides DG-6</name>
    <dbReference type="NCBI Taxonomy" id="765420"/>
    <lineage>
        <taxon>Bacteria</taxon>
        <taxon>Bacillati</taxon>
        <taxon>Chloroflexota</taxon>
        <taxon>Chloroflexia</taxon>
        <taxon>Chloroflexales</taxon>
        <taxon>Chloroflexineae</taxon>
        <taxon>Oscillochloridaceae</taxon>
        <taxon>Oscillochloris</taxon>
    </lineage>
</organism>
<evidence type="ECO:0000313" key="3">
    <source>
        <dbReference type="EMBL" id="EFO79686.1"/>
    </source>
</evidence>
<reference evidence="3 4" key="1">
    <citation type="journal article" date="2011" name="J. Bacteriol.">
        <title>Draft genome sequence of the anoxygenic filamentous phototrophic bacterium Oscillochloris trichoides subsp. DG-6.</title>
        <authorList>
            <person name="Kuznetsov B.B."/>
            <person name="Ivanovsky R.N."/>
            <person name="Keppen O.I."/>
            <person name="Sukhacheva M.V."/>
            <person name="Bumazhkin B.K."/>
            <person name="Patutina E.O."/>
            <person name="Beletsky A.V."/>
            <person name="Mardanov A.V."/>
            <person name="Baslerov R.V."/>
            <person name="Panteleeva A.N."/>
            <person name="Kolganova T.V."/>
            <person name="Ravin N.V."/>
            <person name="Skryabin K.G."/>
        </authorList>
    </citation>
    <scope>NUCLEOTIDE SEQUENCE [LARGE SCALE GENOMIC DNA]</scope>
    <source>
        <strain evidence="3 4">DG-6</strain>
    </source>
</reference>
<dbReference type="EMBL" id="ADVR01000108">
    <property type="protein sequence ID" value="EFO79686.1"/>
    <property type="molecule type" value="Genomic_DNA"/>
</dbReference>
<dbReference type="PANTHER" id="PTHR12526">
    <property type="entry name" value="GLYCOSYLTRANSFERASE"/>
    <property type="match status" value="1"/>
</dbReference>
<dbReference type="GO" id="GO:0016757">
    <property type="term" value="F:glycosyltransferase activity"/>
    <property type="evidence" value="ECO:0007669"/>
    <property type="project" value="InterPro"/>
</dbReference>
<dbReference type="Proteomes" id="UP000054010">
    <property type="component" value="Unassembled WGS sequence"/>
</dbReference>
<accession>E1IGL7</accession>
<keyword evidence="4" id="KW-1185">Reference proteome</keyword>
<dbReference type="eggNOG" id="COG0438">
    <property type="taxonomic scope" value="Bacteria"/>
</dbReference>
<dbReference type="OrthoDB" id="9806653at2"/>
<dbReference type="AlphaFoldDB" id="E1IGL7"/>
<evidence type="ECO:0000313" key="4">
    <source>
        <dbReference type="Proteomes" id="UP000054010"/>
    </source>
</evidence>
<dbReference type="PANTHER" id="PTHR12526:SF638">
    <property type="entry name" value="SPORE COAT PROTEIN SA"/>
    <property type="match status" value="1"/>
</dbReference>
<keyword evidence="3" id="KW-0808">Transferase</keyword>
<gene>
    <name evidence="3" type="ORF">OSCT_2468</name>
</gene>